<reference evidence="3" key="1">
    <citation type="submission" date="2017-01" db="EMBL/GenBank/DDBJ databases">
        <title>Comparative genomics of anhydrobiosis in the tardigrade Hypsibius dujardini.</title>
        <authorList>
            <person name="Yoshida Y."/>
            <person name="Koutsovoulos G."/>
            <person name="Laetsch D."/>
            <person name="Stevens L."/>
            <person name="Kumar S."/>
            <person name="Horikawa D."/>
            <person name="Ishino K."/>
            <person name="Komine S."/>
            <person name="Tomita M."/>
            <person name="Blaxter M."/>
            <person name="Arakawa K."/>
        </authorList>
    </citation>
    <scope>NUCLEOTIDE SEQUENCE [LARGE SCALE GENOMIC DNA]</scope>
    <source>
        <strain evidence="3">Z151</strain>
    </source>
</reference>
<feature type="region of interest" description="Disordered" evidence="1">
    <location>
        <begin position="38"/>
        <end position="70"/>
    </location>
</feature>
<feature type="region of interest" description="Disordered" evidence="1">
    <location>
        <begin position="243"/>
        <end position="266"/>
    </location>
</feature>
<feature type="compositionally biased region" description="Polar residues" evidence="1">
    <location>
        <begin position="183"/>
        <end position="193"/>
    </location>
</feature>
<evidence type="ECO:0000256" key="1">
    <source>
        <dbReference type="SAM" id="MobiDB-lite"/>
    </source>
</evidence>
<dbReference type="EMBL" id="MTYJ01000063">
    <property type="protein sequence ID" value="OQV17269.1"/>
    <property type="molecule type" value="Genomic_DNA"/>
</dbReference>
<gene>
    <name evidence="2" type="ORF">BV898_08667</name>
</gene>
<protein>
    <submittedName>
        <fullName evidence="2">Uncharacterized protein</fullName>
    </submittedName>
</protein>
<accession>A0A1W0WQ05</accession>
<feature type="compositionally biased region" description="Polar residues" evidence="1">
    <location>
        <begin position="52"/>
        <end position="61"/>
    </location>
</feature>
<keyword evidence="3" id="KW-1185">Reference proteome</keyword>
<evidence type="ECO:0000313" key="2">
    <source>
        <dbReference type="EMBL" id="OQV17269.1"/>
    </source>
</evidence>
<proteinExistence type="predicted"/>
<feature type="compositionally biased region" description="Polar residues" evidence="1">
    <location>
        <begin position="243"/>
        <end position="259"/>
    </location>
</feature>
<feature type="region of interest" description="Disordered" evidence="1">
    <location>
        <begin position="1"/>
        <end position="24"/>
    </location>
</feature>
<feature type="region of interest" description="Disordered" evidence="1">
    <location>
        <begin position="356"/>
        <end position="391"/>
    </location>
</feature>
<feature type="region of interest" description="Disordered" evidence="1">
    <location>
        <begin position="162"/>
        <end position="195"/>
    </location>
</feature>
<sequence>MKRGPSPTFTGFPKKNRPAGNPVTYGRWLASDVVTSRVPSHGGVYGAPSPLHEQNGQQSSYFAAERNAEQEGDSRFEMGFEALKRAVRGPKKPKATSNAGQCIQHFQDIKRRNEEYLGEDLQFLKAFMTKQKYVPVDSVSSARALVGVSEFRPNRQFHSPQRATSVVCDPREPSVTPKEVDLSAQSQTSSMKQFPSRPIMTEIPQPHPAVCPTIPRNGIVSTAQNPQKLSVTSMVGLSSQSQISSTNQFPSRPMMTNAQKPRPTFHHTVPRIGVLDTRTESSSAIRHSTQPLPPVQKPVVFSSILPANYLGSSMRSTETGEGRTILLGRGGSGSTVAVGMNLSERRQNQFARPLLPKRPSKSKIKPPTVPGSAGQLKFGSSSVNGRKNSKAKPAPVVTLADLANDDEFAFNPKFADVLRQLPELRHQVIPANALPCPPSVLPFPQSAFPAAAEPQVIPEKQLNPCPASAFTMQFISSQQQQQKNRPVSPMSVDEDAFASCSPFDGNALFRLDF</sequence>
<organism evidence="2 3">
    <name type="scientific">Hypsibius exemplaris</name>
    <name type="common">Freshwater tardigrade</name>
    <dbReference type="NCBI Taxonomy" id="2072580"/>
    <lineage>
        <taxon>Eukaryota</taxon>
        <taxon>Metazoa</taxon>
        <taxon>Ecdysozoa</taxon>
        <taxon>Tardigrada</taxon>
        <taxon>Eutardigrada</taxon>
        <taxon>Parachela</taxon>
        <taxon>Hypsibioidea</taxon>
        <taxon>Hypsibiidae</taxon>
        <taxon>Hypsibius</taxon>
    </lineage>
</organism>
<evidence type="ECO:0000313" key="3">
    <source>
        <dbReference type="Proteomes" id="UP000192578"/>
    </source>
</evidence>
<dbReference type="AlphaFoldDB" id="A0A1W0WQ05"/>
<name>A0A1W0WQ05_HYPEX</name>
<dbReference type="Proteomes" id="UP000192578">
    <property type="component" value="Unassembled WGS sequence"/>
</dbReference>
<comment type="caution">
    <text evidence="2">The sequence shown here is derived from an EMBL/GenBank/DDBJ whole genome shotgun (WGS) entry which is preliminary data.</text>
</comment>